<dbReference type="SMART" id="SM00116">
    <property type="entry name" value="CBS"/>
    <property type="match status" value="1"/>
</dbReference>
<dbReference type="InterPro" id="IPR046342">
    <property type="entry name" value="CBS_dom_sf"/>
</dbReference>
<evidence type="ECO:0000256" key="1">
    <source>
        <dbReference type="ARBA" id="ARBA00023122"/>
    </source>
</evidence>
<gene>
    <name evidence="3" type="ORF">LCGC14_3088540</name>
</gene>
<dbReference type="PANTHER" id="PTHR43080">
    <property type="entry name" value="CBS DOMAIN-CONTAINING PROTEIN CBSX3, MITOCHONDRIAL"/>
    <property type="match status" value="1"/>
</dbReference>
<organism evidence="3">
    <name type="scientific">marine sediment metagenome</name>
    <dbReference type="NCBI Taxonomy" id="412755"/>
    <lineage>
        <taxon>unclassified sequences</taxon>
        <taxon>metagenomes</taxon>
        <taxon>ecological metagenomes</taxon>
    </lineage>
</organism>
<evidence type="ECO:0000259" key="2">
    <source>
        <dbReference type="PROSITE" id="PS51371"/>
    </source>
</evidence>
<dbReference type="EMBL" id="LAZR01066192">
    <property type="protein sequence ID" value="KKK54059.1"/>
    <property type="molecule type" value="Genomic_DNA"/>
</dbReference>
<proteinExistence type="predicted"/>
<feature type="non-terminal residue" evidence="3">
    <location>
        <position position="92"/>
    </location>
</feature>
<dbReference type="SUPFAM" id="SSF54631">
    <property type="entry name" value="CBS-domain pair"/>
    <property type="match status" value="1"/>
</dbReference>
<dbReference type="InterPro" id="IPR051257">
    <property type="entry name" value="Diverse_CBS-Domain"/>
</dbReference>
<dbReference type="PROSITE" id="PS51371">
    <property type="entry name" value="CBS"/>
    <property type="match status" value="1"/>
</dbReference>
<evidence type="ECO:0000313" key="3">
    <source>
        <dbReference type="EMBL" id="KKK54059.1"/>
    </source>
</evidence>
<keyword evidence="1" id="KW-0129">CBS domain</keyword>
<comment type="caution">
    <text evidence="3">The sequence shown here is derived from an EMBL/GenBank/DDBJ whole genome shotgun (WGS) entry which is preliminary data.</text>
</comment>
<feature type="domain" description="CBS" evidence="2">
    <location>
        <begin position="1"/>
        <end position="57"/>
    </location>
</feature>
<dbReference type="PANTHER" id="PTHR43080:SF2">
    <property type="entry name" value="CBS DOMAIN-CONTAINING PROTEIN"/>
    <property type="match status" value="1"/>
</dbReference>
<dbReference type="Gene3D" id="3.10.580.10">
    <property type="entry name" value="CBS-domain"/>
    <property type="match status" value="1"/>
</dbReference>
<protein>
    <recommendedName>
        <fullName evidence="2">CBS domain-containing protein</fullName>
    </recommendedName>
</protein>
<reference evidence="3" key="1">
    <citation type="journal article" date="2015" name="Nature">
        <title>Complex archaea that bridge the gap between prokaryotes and eukaryotes.</title>
        <authorList>
            <person name="Spang A."/>
            <person name="Saw J.H."/>
            <person name="Jorgensen S.L."/>
            <person name="Zaremba-Niedzwiedzka K."/>
            <person name="Martijn J."/>
            <person name="Lind A.E."/>
            <person name="van Eijk R."/>
            <person name="Schleper C."/>
            <person name="Guy L."/>
            <person name="Ettema T.J."/>
        </authorList>
    </citation>
    <scope>NUCLEOTIDE SEQUENCE</scope>
</reference>
<dbReference type="Pfam" id="PF00571">
    <property type="entry name" value="CBS"/>
    <property type="match status" value="1"/>
</dbReference>
<sequence length="92" mass="10496">MQKEVIWANPDDTVQQALTKMQQHDVGYMIVGTEGLLEGIVSKSDIAATLSVYLKPMFAKWHRPIDDATLQIRIKWIMTRFVHTVKPDTSVI</sequence>
<accession>A0A0F8YIR0</accession>
<dbReference type="AlphaFoldDB" id="A0A0F8YIR0"/>
<name>A0A0F8YIR0_9ZZZZ</name>
<dbReference type="InterPro" id="IPR000644">
    <property type="entry name" value="CBS_dom"/>
</dbReference>